<dbReference type="InterPro" id="IPR000644">
    <property type="entry name" value="CBS_dom"/>
</dbReference>
<comment type="caution">
    <text evidence="4">The sequence shown here is derived from an EMBL/GenBank/DDBJ whole genome shotgun (WGS) entry which is preliminary data.</text>
</comment>
<dbReference type="PANTHER" id="PTHR43773">
    <property type="entry name" value="MAGNESIUM TRANSPORTER MGTE"/>
    <property type="match status" value="1"/>
</dbReference>
<dbReference type="SUPFAM" id="SSF54631">
    <property type="entry name" value="CBS-domain pair"/>
    <property type="match status" value="1"/>
</dbReference>
<dbReference type="Gene3D" id="3.10.580.10">
    <property type="entry name" value="CBS-domain"/>
    <property type="match status" value="1"/>
</dbReference>
<dbReference type="EMBL" id="BSPV01000001">
    <property type="protein sequence ID" value="GLT13067.1"/>
    <property type="molecule type" value="Genomic_DNA"/>
</dbReference>
<feature type="domain" description="CBS" evidence="3">
    <location>
        <begin position="233"/>
        <end position="289"/>
    </location>
</feature>
<dbReference type="PROSITE" id="PS51371">
    <property type="entry name" value="CBS"/>
    <property type="match status" value="1"/>
</dbReference>
<dbReference type="InterPro" id="IPR006669">
    <property type="entry name" value="MgtE_transporter"/>
</dbReference>
<sequence>MPDKFNMTLAPFDRLSEQQQAQLRSNLDVAYFRQSDTILTPGKCDENLYVLIKGAVEETSDDGREVFAHYAHEDMFDVRSLLDGTIKHRYTALEDTLTYLLPRHIFLGLYKENDDFAAYFDNNLSARQQRIEQAHNQQNLAEFILTKVDAAIYTPALILEPDANLKQATEQMQQHGSDAALIALPTYRHTNQQHANQQHTGSQLPFGIITRTDLLHAIALDQQPLEYPAQQVANSPVLHIPEGDYLFDAMIIMTRYKCKRLAVTQGQQIIGMLNLTQVLSAFSTHSHVLTLRIANADNLEELIDAASRQRELVHTLQHNGIRTRFIMELISAVNEQIIEKAFELIVPAHLHDHCCLLVLGSEGRGEQILKTDQDNALIIKDGLHWHQFGHLMDSFSETLQQLGYPPCPGKVMVNNPKWVKSQLDWKKCLQQWAKESSSSSVMKLAIFSDAQAIAGNKSLLEPLKRQLHTLMHNNGLGLMEFARPALGFAVPLTFFGQVKQSKQGIDIKQGGIFPIVHGIRTLALEHQILASNTFERIEQLQKQNILERLTADNLSEALKLFIKWRLSQQLTCQHSHNQLDVQSLNRSERDLLRHSLHVVKKFKQWLGYHYQIRE</sequence>
<dbReference type="Gene3D" id="2.60.120.10">
    <property type="entry name" value="Jelly Rolls"/>
    <property type="match status" value="1"/>
</dbReference>
<dbReference type="Proteomes" id="UP001157156">
    <property type="component" value="Unassembled WGS sequence"/>
</dbReference>
<dbReference type="Pfam" id="PF00027">
    <property type="entry name" value="cNMP_binding"/>
    <property type="match status" value="1"/>
</dbReference>
<name>A0ABQ6EJK6_9VIBR</name>
<dbReference type="CDD" id="cd00038">
    <property type="entry name" value="CAP_ED"/>
    <property type="match status" value="1"/>
</dbReference>
<gene>
    <name evidence="4" type="ORF">GCM10007931_00410</name>
</gene>
<keyword evidence="1" id="KW-0129">CBS domain</keyword>
<dbReference type="InterPro" id="IPR018490">
    <property type="entry name" value="cNMP-bd_dom_sf"/>
</dbReference>
<dbReference type="Pfam" id="PF10335">
    <property type="entry name" value="DUF294_C"/>
    <property type="match status" value="1"/>
</dbReference>
<dbReference type="InterPro" id="IPR000595">
    <property type="entry name" value="cNMP-bd_dom"/>
</dbReference>
<dbReference type="Pfam" id="PF03445">
    <property type="entry name" value="DUF294"/>
    <property type="match status" value="1"/>
</dbReference>
<evidence type="ECO:0000313" key="5">
    <source>
        <dbReference type="Proteomes" id="UP001157156"/>
    </source>
</evidence>
<dbReference type="InterPro" id="IPR018821">
    <property type="entry name" value="DUF294_put_nucleoTrafse_sb-bd"/>
</dbReference>
<dbReference type="RefSeq" id="WP_089124724.1">
    <property type="nucleotide sequence ID" value="NZ_BSPV01000001.1"/>
</dbReference>
<evidence type="ECO:0000259" key="2">
    <source>
        <dbReference type="PROSITE" id="PS50042"/>
    </source>
</evidence>
<feature type="domain" description="Cyclic nucleotide-binding" evidence="2">
    <location>
        <begin position="11"/>
        <end position="87"/>
    </location>
</feature>
<proteinExistence type="predicted"/>
<dbReference type="CDD" id="cd05401">
    <property type="entry name" value="NT_GlnE_GlnD_like"/>
    <property type="match status" value="1"/>
</dbReference>
<evidence type="ECO:0000313" key="4">
    <source>
        <dbReference type="EMBL" id="GLT13067.1"/>
    </source>
</evidence>
<dbReference type="PANTHER" id="PTHR43773:SF1">
    <property type="entry name" value="MAGNESIUM TRANSPORTER MGTE"/>
    <property type="match status" value="1"/>
</dbReference>
<evidence type="ECO:0000259" key="3">
    <source>
        <dbReference type="PROSITE" id="PS51371"/>
    </source>
</evidence>
<dbReference type="InterPro" id="IPR014710">
    <property type="entry name" value="RmlC-like_jellyroll"/>
</dbReference>
<dbReference type="Pfam" id="PF00571">
    <property type="entry name" value="CBS"/>
    <property type="match status" value="1"/>
</dbReference>
<dbReference type="PROSITE" id="PS50042">
    <property type="entry name" value="CNMP_BINDING_3"/>
    <property type="match status" value="1"/>
</dbReference>
<protein>
    <submittedName>
        <fullName evidence="4">Cyclic nucleotide-binding protein</fullName>
    </submittedName>
</protein>
<reference evidence="5" key="1">
    <citation type="journal article" date="2019" name="Int. J. Syst. Evol. Microbiol.">
        <title>The Global Catalogue of Microorganisms (GCM) 10K type strain sequencing project: providing services to taxonomists for standard genome sequencing and annotation.</title>
        <authorList>
            <consortium name="The Broad Institute Genomics Platform"/>
            <consortium name="The Broad Institute Genome Sequencing Center for Infectious Disease"/>
            <person name="Wu L."/>
            <person name="Ma J."/>
        </authorList>
    </citation>
    <scope>NUCLEOTIDE SEQUENCE [LARGE SCALE GENOMIC DNA]</scope>
    <source>
        <strain evidence="5">NBRC 111146</strain>
    </source>
</reference>
<organism evidence="4 5">
    <name type="scientific">Vibrio algivorus</name>
    <dbReference type="NCBI Taxonomy" id="1667024"/>
    <lineage>
        <taxon>Bacteria</taxon>
        <taxon>Pseudomonadati</taxon>
        <taxon>Pseudomonadota</taxon>
        <taxon>Gammaproteobacteria</taxon>
        <taxon>Vibrionales</taxon>
        <taxon>Vibrionaceae</taxon>
        <taxon>Vibrio</taxon>
    </lineage>
</organism>
<accession>A0ABQ6EJK6</accession>
<dbReference type="SUPFAM" id="SSF51206">
    <property type="entry name" value="cAMP-binding domain-like"/>
    <property type="match status" value="1"/>
</dbReference>
<dbReference type="InterPro" id="IPR005105">
    <property type="entry name" value="GlnD_Uridyltrans_N"/>
</dbReference>
<dbReference type="SMART" id="SM00116">
    <property type="entry name" value="CBS"/>
    <property type="match status" value="2"/>
</dbReference>
<dbReference type="InterPro" id="IPR046342">
    <property type="entry name" value="CBS_dom_sf"/>
</dbReference>
<evidence type="ECO:0000256" key="1">
    <source>
        <dbReference type="PROSITE-ProRule" id="PRU00703"/>
    </source>
</evidence>
<keyword evidence="5" id="KW-1185">Reference proteome</keyword>